<dbReference type="Proteomes" id="UP001281130">
    <property type="component" value="Unassembled WGS sequence"/>
</dbReference>
<accession>A0A023X7E4</accession>
<reference evidence="3" key="2">
    <citation type="submission" date="2023-11" db="EMBL/GenBank/DDBJ databases">
        <title>MicrobeMod: A computational toolkit for identifying prokaryotic methylation and restriction-modification with nanopore sequencing.</title>
        <authorList>
            <person name="Crits-Christoph A."/>
            <person name="Kang S.C."/>
            <person name="Lee H."/>
            <person name="Ostrov N."/>
        </authorList>
    </citation>
    <scope>NUCLEOTIDE SEQUENCE</scope>
    <source>
        <strain evidence="3">ATCC 51242</strain>
    </source>
</reference>
<evidence type="ECO:0000256" key="1">
    <source>
        <dbReference type="SAM" id="MobiDB-lite"/>
    </source>
</evidence>
<protein>
    <recommendedName>
        <fullName evidence="5">Trypsin</fullName>
    </recommendedName>
</protein>
<dbReference type="EMBL" id="CP007516">
    <property type="protein sequence ID" value="AHY48357.1"/>
    <property type="molecule type" value="Genomic_DNA"/>
</dbReference>
<geneLocation type="plasmid" evidence="2">
    <name>2</name>
</geneLocation>
<dbReference type="AlphaFoldDB" id="A0A023X7E4"/>
<evidence type="ECO:0000313" key="4">
    <source>
        <dbReference type="Proteomes" id="UP000025229"/>
    </source>
</evidence>
<reference evidence="2 4" key="1">
    <citation type="submission" date="2014-03" db="EMBL/GenBank/DDBJ databases">
        <title>Complete genome sequence of the Radio-Resistant Rubrobacter radiotolerans RSPS-4.</title>
        <authorList>
            <person name="Egas C.C."/>
            <person name="Barroso C.C."/>
            <person name="Froufe H.J.C."/>
            <person name="Pacheco J.J."/>
            <person name="Albuquerque L.L."/>
            <person name="da Costa M.M.S."/>
        </authorList>
    </citation>
    <scope>NUCLEOTIDE SEQUENCE [LARGE SCALE GENOMIC DNA]</scope>
    <source>
        <strain evidence="2 4">RSPS-4</strain>
        <plasmid evidence="2 4">2</plasmid>
    </source>
</reference>
<feature type="region of interest" description="Disordered" evidence="1">
    <location>
        <begin position="160"/>
        <end position="182"/>
    </location>
</feature>
<keyword evidence="4" id="KW-1185">Reference proteome</keyword>
<dbReference type="OrthoDB" id="104542at2"/>
<dbReference type="InterPro" id="IPR009003">
    <property type="entry name" value="Peptidase_S1_PA"/>
</dbReference>
<name>A0A023X7E4_RUBRA</name>
<dbReference type="EMBL" id="JAWXXX010000003">
    <property type="protein sequence ID" value="MDX5895494.1"/>
    <property type="molecule type" value="Genomic_DNA"/>
</dbReference>
<sequence length="329" mass="34179">MTEGQAFVADEGLLRAARPYKAELLGRMFALDAAVEGPLAGRIPAGSNVVGVGYGVKVTAGSGVSEGPCVRVYVRAKVPARELAASETVPGEVNGLPTDVVPVGEVIARSEGPSRSPVPCGVSVGHYRITAGTLGCLVRRRGEDGEERYILSNNHVLADSNAGSRGDPVLQPGPADGGDPEKPIAFLSDYEPIDFSGANTVDAAIAALIDPDSVRPEIISIGRVEQPPLRAALYESVRKRGRTTLHTMGVVVDLAADINVGFDRRTAAFEDQIAVTDVGGPFSSGGDSGSLVVDAVTRRPVGLLFAGGESITFVNPIDPVLDRFGAEIL</sequence>
<dbReference type="SUPFAM" id="SSF50494">
    <property type="entry name" value="Trypsin-like serine proteases"/>
    <property type="match status" value="1"/>
</dbReference>
<keyword evidence="2" id="KW-0614">Plasmid</keyword>
<dbReference type="HOGENOM" id="CLU_061991_0_0_11"/>
<gene>
    <name evidence="2" type="ORF">RradSPS_3074</name>
    <name evidence="3" type="ORF">SIL72_15810</name>
</gene>
<evidence type="ECO:0008006" key="5">
    <source>
        <dbReference type="Google" id="ProtNLM"/>
    </source>
</evidence>
<organism evidence="2 4">
    <name type="scientific">Rubrobacter radiotolerans</name>
    <name type="common">Arthrobacter radiotolerans</name>
    <dbReference type="NCBI Taxonomy" id="42256"/>
    <lineage>
        <taxon>Bacteria</taxon>
        <taxon>Bacillati</taxon>
        <taxon>Actinomycetota</taxon>
        <taxon>Rubrobacteria</taxon>
        <taxon>Rubrobacterales</taxon>
        <taxon>Rubrobacteraceae</taxon>
        <taxon>Rubrobacter</taxon>
    </lineage>
</organism>
<proteinExistence type="predicted"/>
<dbReference type="RefSeq" id="WP_051590075.1">
    <property type="nucleotide sequence ID" value="NZ_CP007516.1"/>
</dbReference>
<dbReference type="eggNOG" id="COG0265">
    <property type="taxonomic scope" value="Bacteria"/>
</dbReference>
<evidence type="ECO:0000313" key="3">
    <source>
        <dbReference type="EMBL" id="MDX5895494.1"/>
    </source>
</evidence>
<dbReference type="PATRIC" id="fig|42256.3.peg.3122"/>
<evidence type="ECO:0000313" key="2">
    <source>
        <dbReference type="EMBL" id="AHY48357.1"/>
    </source>
</evidence>
<dbReference type="Proteomes" id="UP000025229">
    <property type="component" value="Plasmid 2"/>
</dbReference>
<dbReference type="KEGG" id="rrd:RradSPS_3074"/>